<sequence>METQDNQFNIALSEEVAEGIYSNLAIISHSSSEFVVDFIRIMPGTPKANVKSRIILTPEHAKRLLMALQDNIAKYESIFGKIKVAEGSNNPMMPPINFNGGNA</sequence>
<reference evidence="1 2" key="1">
    <citation type="submission" date="2020-08" db="EMBL/GenBank/DDBJ databases">
        <title>Genomic Encyclopedia of Type Strains, Phase IV (KMG-IV): sequencing the most valuable type-strain genomes for metagenomic binning, comparative biology and taxonomic classification.</title>
        <authorList>
            <person name="Goeker M."/>
        </authorList>
    </citation>
    <scope>NUCLEOTIDE SEQUENCE [LARGE SCALE GENOMIC DNA]</scope>
    <source>
        <strain evidence="1 2">DSM 27471</strain>
    </source>
</reference>
<evidence type="ECO:0008006" key="3">
    <source>
        <dbReference type="Google" id="ProtNLM"/>
    </source>
</evidence>
<evidence type="ECO:0000313" key="1">
    <source>
        <dbReference type="EMBL" id="MBB3187884.1"/>
    </source>
</evidence>
<dbReference type="InterPro" id="IPR021857">
    <property type="entry name" value="DUF3467"/>
</dbReference>
<gene>
    <name evidence="1" type="ORF">FHX64_002082</name>
</gene>
<organism evidence="1 2">
    <name type="scientific">Microbacter margulisiae</name>
    <dbReference type="NCBI Taxonomy" id="1350067"/>
    <lineage>
        <taxon>Bacteria</taxon>
        <taxon>Pseudomonadati</taxon>
        <taxon>Bacteroidota</taxon>
        <taxon>Bacteroidia</taxon>
        <taxon>Bacteroidales</taxon>
        <taxon>Porphyromonadaceae</taxon>
        <taxon>Microbacter</taxon>
    </lineage>
</organism>
<dbReference type="RefSeq" id="WP_183413698.1">
    <property type="nucleotide sequence ID" value="NZ_JACHYB010000002.1"/>
</dbReference>
<keyword evidence="2" id="KW-1185">Reference proteome</keyword>
<evidence type="ECO:0000313" key="2">
    <source>
        <dbReference type="Proteomes" id="UP000544222"/>
    </source>
</evidence>
<dbReference type="Pfam" id="PF11950">
    <property type="entry name" value="DUF3467"/>
    <property type="match status" value="1"/>
</dbReference>
<proteinExistence type="predicted"/>
<dbReference type="EMBL" id="JACHYB010000002">
    <property type="protein sequence ID" value="MBB3187884.1"/>
    <property type="molecule type" value="Genomic_DNA"/>
</dbReference>
<dbReference type="AlphaFoldDB" id="A0A7W5DSQ0"/>
<comment type="caution">
    <text evidence="1">The sequence shown here is derived from an EMBL/GenBank/DDBJ whole genome shotgun (WGS) entry which is preliminary data.</text>
</comment>
<name>A0A7W5DSQ0_9PORP</name>
<dbReference type="Proteomes" id="UP000544222">
    <property type="component" value="Unassembled WGS sequence"/>
</dbReference>
<accession>A0A7W5DSQ0</accession>
<protein>
    <recommendedName>
        <fullName evidence="3">DUF3467 domain-containing protein</fullName>
    </recommendedName>
</protein>